<evidence type="ECO:0000256" key="5">
    <source>
        <dbReference type="ARBA" id="ARBA00022932"/>
    </source>
</evidence>
<dbReference type="Gene3D" id="1.10.8.60">
    <property type="match status" value="1"/>
</dbReference>
<gene>
    <name evidence="9" type="ORF">Mcate_02520</name>
</gene>
<dbReference type="Gene3D" id="1.20.272.10">
    <property type="match status" value="1"/>
</dbReference>
<keyword evidence="5" id="KW-0239">DNA-directed DNA polymerase</keyword>
<dbReference type="Pfam" id="PF21694">
    <property type="entry name" value="DNA_pol3_delta_C"/>
    <property type="match status" value="1"/>
</dbReference>
<dbReference type="SUPFAM" id="SSF48019">
    <property type="entry name" value="post-AAA+ oligomerization domain-like"/>
    <property type="match status" value="1"/>
</dbReference>
<protein>
    <recommendedName>
        <fullName evidence="1">DNA-directed DNA polymerase</fullName>
        <ecNumber evidence="1">2.7.7.7</ecNumber>
    </recommendedName>
</protein>
<dbReference type="EC" id="2.7.7.7" evidence="1"/>
<dbReference type="GO" id="GO:0009360">
    <property type="term" value="C:DNA polymerase III complex"/>
    <property type="evidence" value="ECO:0007669"/>
    <property type="project" value="TreeGrafter"/>
</dbReference>
<organism evidence="9 10">
    <name type="scientific">Meiothermus taiwanensis</name>
    <dbReference type="NCBI Taxonomy" id="172827"/>
    <lineage>
        <taxon>Bacteria</taxon>
        <taxon>Thermotogati</taxon>
        <taxon>Deinococcota</taxon>
        <taxon>Deinococci</taxon>
        <taxon>Thermales</taxon>
        <taxon>Thermaceae</taxon>
        <taxon>Meiothermus</taxon>
    </lineage>
</organism>
<evidence type="ECO:0000313" key="10">
    <source>
        <dbReference type="Proteomes" id="UP000266089"/>
    </source>
</evidence>
<sequence length="312" mass="33693">MIQVFTGDSFLAREALLQEASLQGLPPRLMPPEPALVAQEASGGLFGPSGALVDLRDLAEAEWKPLKEVLEGLPPEAVVLLLDPRPTAARSKWYAEKAQKRDHPTPGPKEMTSWVVNRARHYDLKLPGAIASYLAGLVGGKGSAENPAMGLEALDQELRKLCLASPPITLEKVQALVALDTPISGFDLVRSITEGKATQAFKVARELLERGEDPLRILGALSWQYVRVARAWALLQDDPLMGEGVAASALGMHPYAAKQTLLLAKKMSGEAITQALEALLEAEEAAKTGRDMRLALERALATLARVHQPMPR</sequence>
<dbReference type="EMBL" id="QWKX01000090">
    <property type="protein sequence ID" value="RIH74846.1"/>
    <property type="molecule type" value="Genomic_DNA"/>
</dbReference>
<dbReference type="RefSeq" id="WP_119361797.1">
    <property type="nucleotide sequence ID" value="NZ_JBHSXZ010000078.1"/>
</dbReference>
<dbReference type="PANTHER" id="PTHR34388">
    <property type="entry name" value="DNA POLYMERASE III SUBUNIT DELTA"/>
    <property type="match status" value="1"/>
</dbReference>
<keyword evidence="3" id="KW-0548">Nucleotidyltransferase</keyword>
<dbReference type="InterPro" id="IPR008921">
    <property type="entry name" value="DNA_pol3_clamp-load_cplx_C"/>
</dbReference>
<keyword evidence="2" id="KW-0808">Transferase</keyword>
<evidence type="ECO:0000256" key="3">
    <source>
        <dbReference type="ARBA" id="ARBA00022695"/>
    </source>
</evidence>
<evidence type="ECO:0000256" key="4">
    <source>
        <dbReference type="ARBA" id="ARBA00022705"/>
    </source>
</evidence>
<evidence type="ECO:0000313" key="9">
    <source>
        <dbReference type="EMBL" id="RIH74846.1"/>
    </source>
</evidence>
<evidence type="ECO:0000256" key="7">
    <source>
        <dbReference type="ARBA" id="ARBA00049244"/>
    </source>
</evidence>
<reference evidence="9 10" key="1">
    <citation type="submission" date="2018-08" db="EMBL/GenBank/DDBJ databases">
        <title>Meiothermus cateniformans JCM 15151 genome sequencing project.</title>
        <authorList>
            <person name="Da Costa M.S."/>
            <person name="Albuquerque L."/>
            <person name="Raposo P."/>
            <person name="Froufe H.J.C."/>
            <person name="Barroso C.S."/>
            <person name="Egas C."/>
        </authorList>
    </citation>
    <scope>NUCLEOTIDE SEQUENCE [LARGE SCALE GENOMIC DNA]</scope>
    <source>
        <strain evidence="9 10">JCM 15151</strain>
    </source>
</reference>
<dbReference type="PANTHER" id="PTHR34388:SF1">
    <property type="entry name" value="DNA POLYMERASE III SUBUNIT DELTA"/>
    <property type="match status" value="1"/>
</dbReference>
<evidence type="ECO:0000256" key="1">
    <source>
        <dbReference type="ARBA" id="ARBA00012417"/>
    </source>
</evidence>
<evidence type="ECO:0000256" key="6">
    <source>
        <dbReference type="ARBA" id="ARBA00034754"/>
    </source>
</evidence>
<dbReference type="AlphaFoldDB" id="A0A399DRW8"/>
<dbReference type="Proteomes" id="UP000266089">
    <property type="component" value="Unassembled WGS sequence"/>
</dbReference>
<dbReference type="InterPro" id="IPR048466">
    <property type="entry name" value="DNA_pol3_delta-like_C"/>
</dbReference>
<keyword evidence="4" id="KW-0235">DNA replication</keyword>
<name>A0A399DRW8_9DEIN</name>
<dbReference type="GO" id="GO:0003887">
    <property type="term" value="F:DNA-directed DNA polymerase activity"/>
    <property type="evidence" value="ECO:0007669"/>
    <property type="project" value="UniProtKB-KW"/>
</dbReference>
<dbReference type="NCBIfam" id="TIGR01128">
    <property type="entry name" value="holA"/>
    <property type="match status" value="1"/>
</dbReference>
<dbReference type="InterPro" id="IPR005790">
    <property type="entry name" value="DNA_polIII_delta"/>
</dbReference>
<comment type="catalytic activity">
    <reaction evidence="7">
        <text>DNA(n) + a 2'-deoxyribonucleoside 5'-triphosphate = DNA(n+1) + diphosphate</text>
        <dbReference type="Rhea" id="RHEA:22508"/>
        <dbReference type="Rhea" id="RHEA-COMP:17339"/>
        <dbReference type="Rhea" id="RHEA-COMP:17340"/>
        <dbReference type="ChEBI" id="CHEBI:33019"/>
        <dbReference type="ChEBI" id="CHEBI:61560"/>
        <dbReference type="ChEBI" id="CHEBI:173112"/>
        <dbReference type="EC" id="2.7.7.7"/>
    </reaction>
</comment>
<accession>A0A399DRW8</accession>
<comment type="similarity">
    <text evidence="6">Belongs to the DNA polymerase HolA subunit family.</text>
</comment>
<comment type="caution">
    <text evidence="9">The sequence shown here is derived from an EMBL/GenBank/DDBJ whole genome shotgun (WGS) entry which is preliminary data.</text>
</comment>
<feature type="domain" description="DNA polymerase III delta subunit-like C-terminal" evidence="8">
    <location>
        <begin position="186"/>
        <end position="300"/>
    </location>
</feature>
<dbReference type="GO" id="GO:0006261">
    <property type="term" value="P:DNA-templated DNA replication"/>
    <property type="evidence" value="ECO:0007669"/>
    <property type="project" value="TreeGrafter"/>
</dbReference>
<evidence type="ECO:0000259" key="8">
    <source>
        <dbReference type="Pfam" id="PF21694"/>
    </source>
</evidence>
<proteinExistence type="inferred from homology"/>
<dbReference type="GO" id="GO:0003677">
    <property type="term" value="F:DNA binding"/>
    <property type="evidence" value="ECO:0007669"/>
    <property type="project" value="InterPro"/>
</dbReference>
<dbReference type="OrthoDB" id="30830at2"/>
<evidence type="ECO:0000256" key="2">
    <source>
        <dbReference type="ARBA" id="ARBA00022679"/>
    </source>
</evidence>